<sequence length="252" mass="28871">MSYGELPLSHMMLDHIYSLFRPARIYSSLILLFNNEAPILTNRQFFVKLTDIQSFKVGDDVSKREKIMLAAIDAFKEKGIEKTTISDIVKAAGVAQGTYYLYFPSKLSVMPAIAEHLISQMVPAIEKELTQHADVLDQADALVEFIFSFTRQYRDVLALTYSGLAATEHLKEWEDIYEPIYKWVAAFLEKAKQDKRVRANLNCQYAAKFIIGLLESSAEQMYLFTETDTEEVLIQKREVKQFLLYALGIETP</sequence>
<dbReference type="InterPro" id="IPR009057">
    <property type="entry name" value="Homeodomain-like_sf"/>
</dbReference>
<keyword evidence="1" id="KW-0678">Repressor</keyword>
<dbReference type="SUPFAM" id="SSF46689">
    <property type="entry name" value="Homeodomain-like"/>
    <property type="match status" value="1"/>
</dbReference>
<proteinExistence type="predicted"/>
<dbReference type="PRINTS" id="PR00455">
    <property type="entry name" value="HTHTETR"/>
</dbReference>
<dbReference type="Pfam" id="PF00440">
    <property type="entry name" value="TetR_N"/>
    <property type="match status" value="1"/>
</dbReference>
<dbReference type="SUPFAM" id="SSF48498">
    <property type="entry name" value="Tetracyclin repressor-like, C-terminal domain"/>
    <property type="match status" value="1"/>
</dbReference>
<name>A0AB34QZE9_BACPU</name>
<protein>
    <recommendedName>
        <fullName evidence="4">HTH tetR-type domain-containing protein</fullName>
    </recommendedName>
</protein>
<feature type="domain" description="HTH tetR-type" evidence="4">
    <location>
        <begin position="61"/>
        <end position="121"/>
    </location>
</feature>
<dbReference type="Gene3D" id="1.10.357.10">
    <property type="entry name" value="Tetracycline Repressor, domain 2"/>
    <property type="match status" value="1"/>
</dbReference>
<evidence type="ECO:0000313" key="5">
    <source>
        <dbReference type="EMBL" id="KIL22864.1"/>
    </source>
</evidence>
<evidence type="ECO:0000256" key="1">
    <source>
        <dbReference type="ARBA" id="ARBA00022491"/>
    </source>
</evidence>
<evidence type="ECO:0000313" key="6">
    <source>
        <dbReference type="Proteomes" id="UP000031978"/>
    </source>
</evidence>
<dbReference type="InterPro" id="IPR001647">
    <property type="entry name" value="HTH_TetR"/>
</dbReference>
<dbReference type="Proteomes" id="UP000031978">
    <property type="component" value="Unassembled WGS sequence"/>
</dbReference>
<dbReference type="PANTHER" id="PTHR43479">
    <property type="entry name" value="ACREF/ENVCD OPERON REPRESSOR-RELATED"/>
    <property type="match status" value="1"/>
</dbReference>
<dbReference type="Pfam" id="PF17934">
    <property type="entry name" value="TetR_C_26"/>
    <property type="match status" value="1"/>
</dbReference>
<feature type="DNA-binding region" description="H-T-H motif" evidence="3">
    <location>
        <begin position="84"/>
        <end position="103"/>
    </location>
</feature>
<dbReference type="InterPro" id="IPR041603">
    <property type="entry name" value="YvdT_C"/>
</dbReference>
<gene>
    <name evidence="5" type="ORF">B4127_0823</name>
</gene>
<dbReference type="GO" id="GO:0003677">
    <property type="term" value="F:DNA binding"/>
    <property type="evidence" value="ECO:0007669"/>
    <property type="project" value="UniProtKB-UniRule"/>
</dbReference>
<dbReference type="InterPro" id="IPR050624">
    <property type="entry name" value="HTH-type_Tx_Regulator"/>
</dbReference>
<comment type="caution">
    <text evidence="5">The sequence shown here is derived from an EMBL/GenBank/DDBJ whole genome shotgun (WGS) entry which is preliminary data.</text>
</comment>
<evidence type="ECO:0000256" key="3">
    <source>
        <dbReference type="PROSITE-ProRule" id="PRU00335"/>
    </source>
</evidence>
<evidence type="ECO:0000256" key="2">
    <source>
        <dbReference type="ARBA" id="ARBA00023125"/>
    </source>
</evidence>
<evidence type="ECO:0000259" key="4">
    <source>
        <dbReference type="PROSITE" id="PS50977"/>
    </source>
</evidence>
<dbReference type="PANTHER" id="PTHR43479:SF8">
    <property type="entry name" value="TRANSCRIPTIONAL REGULATOR, TETR FAMILY"/>
    <property type="match status" value="1"/>
</dbReference>
<keyword evidence="2 3" id="KW-0238">DNA-binding</keyword>
<dbReference type="PROSITE" id="PS50977">
    <property type="entry name" value="HTH_TETR_2"/>
    <property type="match status" value="1"/>
</dbReference>
<organism evidence="5 6">
    <name type="scientific">Bacillus pumilus</name>
    <name type="common">Bacillus mesentericus</name>
    <dbReference type="NCBI Taxonomy" id="1408"/>
    <lineage>
        <taxon>Bacteria</taxon>
        <taxon>Bacillati</taxon>
        <taxon>Bacillota</taxon>
        <taxon>Bacilli</taxon>
        <taxon>Bacillales</taxon>
        <taxon>Bacillaceae</taxon>
        <taxon>Bacillus</taxon>
    </lineage>
</organism>
<dbReference type="EMBL" id="JXCL01000010">
    <property type="protein sequence ID" value="KIL22864.1"/>
    <property type="molecule type" value="Genomic_DNA"/>
</dbReference>
<dbReference type="InterPro" id="IPR036271">
    <property type="entry name" value="Tet_transcr_reg_TetR-rel_C_sf"/>
</dbReference>
<accession>A0AB34QZE9</accession>
<reference evidence="5 6" key="1">
    <citation type="submission" date="2014-12" db="EMBL/GenBank/DDBJ databases">
        <title>Draft Genome Sequences of Five Spore-Forming Food Isolates of Bacillus pumilus.</title>
        <authorList>
            <person name="de Jong A."/>
            <person name="van Heel A.J."/>
            <person name="Montalban-Lopez M."/>
            <person name="Krawczyk A.O."/>
            <person name="Berendsen E.M."/>
            <person name="Wells-Bennik M."/>
            <person name="Kuipers O.P."/>
        </authorList>
    </citation>
    <scope>NUCLEOTIDE SEQUENCE [LARGE SCALE GENOMIC DNA]</scope>
    <source>
        <strain evidence="5 6">B4127</strain>
    </source>
</reference>
<dbReference type="AlphaFoldDB" id="A0AB34QZE9"/>